<organism evidence="3 4">
    <name type="scientific">Streptomyces filipinensis</name>
    <dbReference type="NCBI Taxonomy" id="66887"/>
    <lineage>
        <taxon>Bacteria</taxon>
        <taxon>Bacillati</taxon>
        <taxon>Actinomycetota</taxon>
        <taxon>Actinomycetes</taxon>
        <taxon>Kitasatosporales</taxon>
        <taxon>Streptomycetaceae</taxon>
        <taxon>Streptomyces</taxon>
    </lineage>
</organism>
<dbReference type="AlphaFoldDB" id="A0A918I8I7"/>
<evidence type="ECO:0000313" key="4">
    <source>
        <dbReference type="Proteomes" id="UP000618795"/>
    </source>
</evidence>
<dbReference type="PROSITE" id="PS51257">
    <property type="entry name" value="PROKAR_LIPOPROTEIN"/>
    <property type="match status" value="1"/>
</dbReference>
<dbReference type="EMBL" id="BMTD01000002">
    <property type="protein sequence ID" value="GGU81049.1"/>
    <property type="molecule type" value="Genomic_DNA"/>
</dbReference>
<evidence type="ECO:0000313" key="3">
    <source>
        <dbReference type="EMBL" id="GGU81049.1"/>
    </source>
</evidence>
<reference evidence="3" key="1">
    <citation type="journal article" date="2014" name="Int. J. Syst. Evol. Microbiol.">
        <title>Complete genome sequence of Corynebacterium casei LMG S-19264T (=DSM 44701T), isolated from a smear-ripened cheese.</title>
        <authorList>
            <consortium name="US DOE Joint Genome Institute (JGI-PGF)"/>
            <person name="Walter F."/>
            <person name="Albersmeier A."/>
            <person name="Kalinowski J."/>
            <person name="Ruckert C."/>
        </authorList>
    </citation>
    <scope>NUCLEOTIDE SEQUENCE</scope>
    <source>
        <strain evidence="3">JCM 4369</strain>
    </source>
</reference>
<accession>A0A918I8I7</accession>
<dbReference type="Proteomes" id="UP000618795">
    <property type="component" value="Unassembled WGS sequence"/>
</dbReference>
<protein>
    <recommendedName>
        <fullName evidence="5">Lipoprotein</fullName>
    </recommendedName>
</protein>
<reference evidence="3" key="2">
    <citation type="submission" date="2020-09" db="EMBL/GenBank/DDBJ databases">
        <authorList>
            <person name="Sun Q."/>
            <person name="Ohkuma M."/>
        </authorList>
    </citation>
    <scope>NUCLEOTIDE SEQUENCE</scope>
    <source>
        <strain evidence="3">JCM 4369</strain>
    </source>
</reference>
<gene>
    <name evidence="3" type="ORF">GCM10010260_11700</name>
</gene>
<keyword evidence="4" id="KW-1185">Reference proteome</keyword>
<name>A0A918I8I7_9ACTN</name>
<proteinExistence type="predicted"/>
<evidence type="ECO:0000256" key="2">
    <source>
        <dbReference type="SAM" id="SignalP"/>
    </source>
</evidence>
<evidence type="ECO:0008006" key="5">
    <source>
        <dbReference type="Google" id="ProtNLM"/>
    </source>
</evidence>
<comment type="caution">
    <text evidence="3">The sequence shown here is derived from an EMBL/GenBank/DDBJ whole genome shotgun (WGS) entry which is preliminary data.</text>
</comment>
<feature type="region of interest" description="Disordered" evidence="1">
    <location>
        <begin position="24"/>
        <end position="74"/>
    </location>
</feature>
<feature type="chain" id="PRO_5037621212" description="Lipoprotein" evidence="2">
    <location>
        <begin position="24"/>
        <end position="301"/>
    </location>
</feature>
<keyword evidence="2" id="KW-0732">Signal</keyword>
<evidence type="ECO:0000256" key="1">
    <source>
        <dbReference type="SAM" id="MobiDB-lite"/>
    </source>
</evidence>
<feature type="signal peptide" evidence="2">
    <location>
        <begin position="1"/>
        <end position="23"/>
    </location>
</feature>
<dbReference type="RefSeq" id="WP_191871558.1">
    <property type="nucleotide sequence ID" value="NZ_BMTD01000002.1"/>
</dbReference>
<sequence>MKRRQLAGWLVLLSIAAAGCGSAAQDATRRTNATPRSAAESRQAADARKPKPHKGPKLQGKFRNLAAGDGDAPECRRDLSSLPAGFATSPAVWMSTVQGPSKLVFSGENALCLHGFTAERAVTVTVSDGRHGYTTTAQPTAGKLTFDRYEPPESLFNDARLRVYDIGSDVMQSETWDFVPQSAARESLAAAGHFTISATQGSTTASYKQSVAVPTNPERARLRGESKRRLVVDGFKQGDTIPVGLYRLAAGASGQATLVRQLGNVVMPRSRTAVFAVPQSAAGSTYCVTVPLAAQYNCPSF</sequence>